<dbReference type="SUPFAM" id="SSF48403">
    <property type="entry name" value="Ankyrin repeat"/>
    <property type="match status" value="1"/>
</dbReference>
<evidence type="ECO:0008006" key="6">
    <source>
        <dbReference type="Google" id="ProtNLM"/>
    </source>
</evidence>
<comment type="caution">
    <text evidence="4">The sequence shown here is derived from an EMBL/GenBank/DDBJ whole genome shotgun (WGS) entry which is preliminary data.</text>
</comment>
<evidence type="ECO:0000256" key="1">
    <source>
        <dbReference type="ARBA" id="ARBA00022737"/>
    </source>
</evidence>
<gene>
    <name evidence="4" type="ORF">DUNSADRAFT_12266</name>
</gene>
<evidence type="ECO:0000256" key="3">
    <source>
        <dbReference type="PROSITE-ProRule" id="PRU00023"/>
    </source>
</evidence>
<feature type="non-terminal residue" evidence="4">
    <location>
        <position position="234"/>
    </location>
</feature>
<dbReference type="SMART" id="SM00248">
    <property type="entry name" value="ANK"/>
    <property type="match status" value="2"/>
</dbReference>
<keyword evidence="5" id="KW-1185">Reference proteome</keyword>
<dbReference type="InterPro" id="IPR036770">
    <property type="entry name" value="Ankyrin_rpt-contain_sf"/>
</dbReference>
<dbReference type="EMBL" id="MU069482">
    <property type="protein sequence ID" value="KAF5841568.1"/>
    <property type="molecule type" value="Genomic_DNA"/>
</dbReference>
<dbReference type="PANTHER" id="PTHR24198">
    <property type="entry name" value="ANKYRIN REPEAT AND PROTEIN KINASE DOMAIN-CONTAINING PROTEIN"/>
    <property type="match status" value="1"/>
</dbReference>
<dbReference type="PROSITE" id="PS50088">
    <property type="entry name" value="ANK_REPEAT"/>
    <property type="match status" value="1"/>
</dbReference>
<dbReference type="PANTHER" id="PTHR24198:SF194">
    <property type="entry name" value="INVERSIN-A"/>
    <property type="match status" value="1"/>
</dbReference>
<organism evidence="4 5">
    <name type="scientific">Dunaliella salina</name>
    <name type="common">Green alga</name>
    <name type="synonym">Protococcus salinus</name>
    <dbReference type="NCBI Taxonomy" id="3046"/>
    <lineage>
        <taxon>Eukaryota</taxon>
        <taxon>Viridiplantae</taxon>
        <taxon>Chlorophyta</taxon>
        <taxon>core chlorophytes</taxon>
        <taxon>Chlorophyceae</taxon>
        <taxon>CS clade</taxon>
        <taxon>Chlamydomonadales</taxon>
        <taxon>Dunaliellaceae</taxon>
        <taxon>Dunaliella</taxon>
    </lineage>
</organism>
<dbReference type="PROSITE" id="PS50297">
    <property type="entry name" value="ANK_REP_REGION"/>
    <property type="match status" value="1"/>
</dbReference>
<sequence length="234" mass="26063">MTWTPWSCHRAMAAVDSERSLSFDSSVCHGTRHPTLHFQKANDTLCVMGAIYSTAARTTTACEPSPLHPPHILQSSDSILPNVTQAPHMCERACTFDDLPDDVLTELICRVDDPADVRSFLRCNKRVLAHSADETVQAGWLVRHRRVNAIFLGYSEFKWKEPMVMRLIQGGLAPVDESALIWASKRGHYHVVKRLLTCMSPSCTTEKGHTPLQMASFHGHVDIVKELLSQGASC</sequence>
<evidence type="ECO:0000313" key="4">
    <source>
        <dbReference type="EMBL" id="KAF5841568.1"/>
    </source>
</evidence>
<feature type="repeat" description="ANK" evidence="3">
    <location>
        <begin position="207"/>
        <end position="234"/>
    </location>
</feature>
<dbReference type="InterPro" id="IPR002110">
    <property type="entry name" value="Ankyrin_rpt"/>
</dbReference>
<dbReference type="Proteomes" id="UP000815325">
    <property type="component" value="Unassembled WGS sequence"/>
</dbReference>
<name>A0ABQ7H3Y4_DUNSA</name>
<keyword evidence="2 3" id="KW-0040">ANK repeat</keyword>
<accession>A0ABQ7H3Y4</accession>
<protein>
    <recommendedName>
        <fullName evidence="6">Ankyrin repeat protein</fullName>
    </recommendedName>
</protein>
<reference evidence="4" key="1">
    <citation type="submission" date="2017-08" db="EMBL/GenBank/DDBJ databases">
        <authorList>
            <person name="Polle J.E."/>
            <person name="Barry K."/>
            <person name="Cushman J."/>
            <person name="Schmutz J."/>
            <person name="Tran D."/>
            <person name="Hathwaick L.T."/>
            <person name="Yim W.C."/>
            <person name="Jenkins J."/>
            <person name="Mckie-Krisberg Z.M."/>
            <person name="Prochnik S."/>
            <person name="Lindquist E."/>
            <person name="Dockter R.B."/>
            <person name="Adam C."/>
            <person name="Molina H."/>
            <person name="Bunkerborg J."/>
            <person name="Jin E."/>
            <person name="Buchheim M."/>
            <person name="Magnuson J."/>
        </authorList>
    </citation>
    <scope>NUCLEOTIDE SEQUENCE</scope>
    <source>
        <strain evidence="4">CCAP 19/18</strain>
    </source>
</reference>
<evidence type="ECO:0000313" key="5">
    <source>
        <dbReference type="Proteomes" id="UP000815325"/>
    </source>
</evidence>
<proteinExistence type="predicted"/>
<keyword evidence="1" id="KW-0677">Repeat</keyword>
<evidence type="ECO:0000256" key="2">
    <source>
        <dbReference type="ARBA" id="ARBA00023043"/>
    </source>
</evidence>
<dbReference type="Pfam" id="PF12796">
    <property type="entry name" value="Ank_2"/>
    <property type="match status" value="1"/>
</dbReference>
<dbReference type="Gene3D" id="1.25.40.20">
    <property type="entry name" value="Ankyrin repeat-containing domain"/>
    <property type="match status" value="1"/>
</dbReference>